<evidence type="ECO:0000259" key="1">
    <source>
        <dbReference type="Pfam" id="PF03070"/>
    </source>
</evidence>
<dbReference type="Gene3D" id="1.20.910.10">
    <property type="entry name" value="Heme oxygenase-like"/>
    <property type="match status" value="1"/>
</dbReference>
<dbReference type="GO" id="GO:0008902">
    <property type="term" value="F:hydroxymethylpyrimidine kinase activity"/>
    <property type="evidence" value="ECO:0007669"/>
    <property type="project" value="TreeGrafter"/>
</dbReference>
<name>A0A0W0E1J3_CANGB</name>
<dbReference type="AlphaFoldDB" id="A0A0W0E1J3"/>
<dbReference type="VEuPathDB" id="FungiDB:GW608_C04873"/>
<dbReference type="InterPro" id="IPR029056">
    <property type="entry name" value="Ribokinase-like"/>
</dbReference>
<gene>
    <name evidence="3" type="ORF">AO440_000577</name>
</gene>
<evidence type="ECO:0000313" key="4">
    <source>
        <dbReference type="Proteomes" id="UP000054886"/>
    </source>
</evidence>
<reference evidence="3 4" key="1">
    <citation type="submission" date="2015-10" db="EMBL/GenBank/DDBJ databases">
        <title>Draft genomes sequences of Candida glabrata isolates 1A, 1B, 2A, 2B, 3A and 3B.</title>
        <authorList>
            <person name="Haavelsrud O.E."/>
            <person name="Gaustad P."/>
        </authorList>
    </citation>
    <scope>NUCLEOTIDE SEQUENCE [LARGE SCALE GENOMIC DNA]</scope>
    <source>
        <strain evidence="3">910700640</strain>
    </source>
</reference>
<sequence>MVDSVKEPVLMNTPPPYLRLANDKQLPVVMTIAGSDSSGGAGIEADIKTITAHKCYAMTCINALTVQTPQKVYDVFPTPQEVVKQILDANLADMRCDVIKTGMLTVETAQMLSAKLKELGSARPKLVVDPVLVATSGSSLASLGIVDVIKKELAPLADLITPNIQEAFELLGKELPVKSHQDMLQIAMEISQATGCKNVLVKGGHTPWDDETKKYITDVLYMQNDSQYFVYKGNCVSTSNTHGTGCTLASSIASNLAHGYSLKQAIYGGIEYVQNAVGIGCSVAQKHVKQNGPINHVYAIEVPLDRMISDDCFTAYSVLDNIKKPAVDNPIGEDFFSYLINHPTVKPHWESYTKHKFVEEVAKGTIDLKKMQFFLEQDYSYLIDYARIQCIGASKAPSMEDIESALVIVGSVRHEMSEHETRLREVFGVTSDEHFHNIKRGPALRAYSRYFNDVAKHGNWEELILAISPCLMGYGWALKNVQDKITCKEGTVCRNWCDTYLSDKYKGAMDQGVILLNNIGRSYPPDQIDTLVKIYADVCKLETDFWTAALEYSE</sequence>
<dbReference type="OrthoDB" id="10028886at2759"/>
<dbReference type="PhylomeDB" id="A0A0W0E1J3"/>
<dbReference type="GO" id="GO:0008972">
    <property type="term" value="F:phosphomethylpyrimidine kinase activity"/>
    <property type="evidence" value="ECO:0007669"/>
    <property type="project" value="InterPro"/>
</dbReference>
<dbReference type="FunFam" id="1.20.910.10:FF:000003">
    <property type="entry name" value="Hydroxymethylpyrimidine/phosphomethylpyrimidine kinase THI20"/>
    <property type="match status" value="1"/>
</dbReference>
<dbReference type="SUPFAM" id="SSF53613">
    <property type="entry name" value="Ribokinase-like"/>
    <property type="match status" value="1"/>
</dbReference>
<accession>A0A0W0E1J3</accession>
<evidence type="ECO:0000259" key="2">
    <source>
        <dbReference type="Pfam" id="PF08543"/>
    </source>
</evidence>
<dbReference type="NCBIfam" id="TIGR04306">
    <property type="entry name" value="salvage_TenA"/>
    <property type="match status" value="1"/>
</dbReference>
<dbReference type="GO" id="GO:0005829">
    <property type="term" value="C:cytosol"/>
    <property type="evidence" value="ECO:0007669"/>
    <property type="project" value="TreeGrafter"/>
</dbReference>
<dbReference type="EMBL" id="LLZZ01000174">
    <property type="protein sequence ID" value="KTA96095.1"/>
    <property type="molecule type" value="Genomic_DNA"/>
</dbReference>
<dbReference type="NCBIfam" id="TIGR00097">
    <property type="entry name" value="HMP-P_kinase"/>
    <property type="match status" value="1"/>
</dbReference>
<organism evidence="3 4">
    <name type="scientific">Candida glabrata</name>
    <name type="common">Yeast</name>
    <name type="synonym">Torulopsis glabrata</name>
    <dbReference type="NCBI Taxonomy" id="5478"/>
    <lineage>
        <taxon>Eukaryota</taxon>
        <taxon>Fungi</taxon>
        <taxon>Dikarya</taxon>
        <taxon>Ascomycota</taxon>
        <taxon>Saccharomycotina</taxon>
        <taxon>Saccharomycetes</taxon>
        <taxon>Saccharomycetales</taxon>
        <taxon>Saccharomycetaceae</taxon>
        <taxon>Nakaseomyces</taxon>
    </lineage>
</organism>
<evidence type="ECO:0000313" key="3">
    <source>
        <dbReference type="EMBL" id="KTA96095.1"/>
    </source>
</evidence>
<proteinExistence type="predicted"/>
<dbReference type="VEuPathDB" id="FungiDB:CAGL0C05071g"/>
<dbReference type="Proteomes" id="UP000054886">
    <property type="component" value="Unassembled WGS sequence"/>
</dbReference>
<dbReference type="Pfam" id="PF03070">
    <property type="entry name" value="TENA_THI-4"/>
    <property type="match status" value="1"/>
</dbReference>
<feature type="domain" description="Pyridoxamine kinase/Phosphomethylpyrimidine kinase" evidence="2">
    <location>
        <begin position="36"/>
        <end position="288"/>
    </location>
</feature>
<dbReference type="SUPFAM" id="SSF48613">
    <property type="entry name" value="Heme oxygenase-like"/>
    <property type="match status" value="1"/>
</dbReference>
<dbReference type="GO" id="GO:0050334">
    <property type="term" value="F:thiaminase activity"/>
    <property type="evidence" value="ECO:0007669"/>
    <property type="project" value="InterPro"/>
</dbReference>
<dbReference type="VEuPathDB" id="FungiDB:GVI51_C04829"/>
<dbReference type="Pfam" id="PF08543">
    <property type="entry name" value="Phos_pyr_kin"/>
    <property type="match status" value="1"/>
</dbReference>
<dbReference type="InterPro" id="IPR004399">
    <property type="entry name" value="HMP/HMP-P_kinase_dom"/>
</dbReference>
<dbReference type="Gene3D" id="3.40.1190.20">
    <property type="match status" value="1"/>
</dbReference>
<dbReference type="CDD" id="cd01169">
    <property type="entry name" value="HMPP_kinase"/>
    <property type="match status" value="1"/>
</dbReference>
<keyword evidence="3" id="KW-0418">Kinase</keyword>
<protein>
    <submittedName>
        <fullName evidence="3">Hydroxymethylpyrimidine/phosphomethylpyrimidine kinase THI20</fullName>
    </submittedName>
</protein>
<dbReference type="VEuPathDB" id="FungiDB:B1J91_C05071g"/>
<dbReference type="CDD" id="cd19367">
    <property type="entry name" value="TenA_C_ScTHI20-like"/>
    <property type="match status" value="1"/>
</dbReference>
<feature type="domain" description="Thiaminase-2/PQQC" evidence="1">
    <location>
        <begin position="342"/>
        <end position="552"/>
    </location>
</feature>
<dbReference type="InterPro" id="IPR013749">
    <property type="entry name" value="PM/HMP-P_kinase-1"/>
</dbReference>
<dbReference type="PANTHER" id="PTHR20858">
    <property type="entry name" value="PHOSPHOMETHYLPYRIMIDINE KINASE"/>
    <property type="match status" value="1"/>
</dbReference>
<dbReference type="InterPro" id="IPR004305">
    <property type="entry name" value="Thiaminase-2/PQQC"/>
</dbReference>
<dbReference type="PANTHER" id="PTHR20858:SF17">
    <property type="entry name" value="HYDROXYMETHYLPYRIMIDINE_PHOSPHOMETHYLPYRIMIDINE KINASE THI20-RELATED"/>
    <property type="match status" value="1"/>
</dbReference>
<dbReference type="GO" id="GO:0009228">
    <property type="term" value="P:thiamine biosynthetic process"/>
    <property type="evidence" value="ECO:0007669"/>
    <property type="project" value="InterPro"/>
</dbReference>
<dbReference type="OMA" id="FWEMFPY"/>
<comment type="caution">
    <text evidence="3">The sequence shown here is derived from an EMBL/GenBank/DDBJ whole genome shotgun (WGS) entry which is preliminary data.</text>
</comment>
<keyword evidence="3" id="KW-0808">Transferase</keyword>
<dbReference type="InterPro" id="IPR027574">
    <property type="entry name" value="Thiaminase_II"/>
</dbReference>
<dbReference type="InterPro" id="IPR016084">
    <property type="entry name" value="Haem_Oase-like_multi-hlx"/>
</dbReference>
<dbReference type="VEuPathDB" id="FungiDB:GWK60_C04587"/>